<dbReference type="Pfam" id="PF12075">
    <property type="entry name" value="KN_motif"/>
    <property type="match status" value="1"/>
</dbReference>
<dbReference type="OrthoDB" id="5406014at2759"/>
<reference evidence="2" key="2">
    <citation type="journal article" date="2016" name="Sci. Rep.">
        <title>Dictyocaulus viviparus genome, variome and transcriptome elucidate lungworm biology and support future intervention.</title>
        <authorList>
            <person name="McNulty S.N."/>
            <person name="Strube C."/>
            <person name="Rosa B.A."/>
            <person name="Martin J.C."/>
            <person name="Tyagi R."/>
            <person name="Choi Y.J."/>
            <person name="Wang Q."/>
            <person name="Hallsworth Pepin K."/>
            <person name="Zhang X."/>
            <person name="Ozersky P."/>
            <person name="Wilson R.K."/>
            <person name="Sternberg P.W."/>
            <person name="Gasser R.B."/>
            <person name="Mitreva M."/>
        </authorList>
    </citation>
    <scope>NUCLEOTIDE SEQUENCE [LARGE SCALE GENOMIC DNA]</scope>
    <source>
        <strain evidence="2">HannoverDv2000</strain>
    </source>
</reference>
<evidence type="ECO:0000313" key="2">
    <source>
        <dbReference type="Proteomes" id="UP000053766"/>
    </source>
</evidence>
<dbReference type="EMBL" id="KN716446">
    <property type="protein sequence ID" value="KJH44813.1"/>
    <property type="molecule type" value="Genomic_DNA"/>
</dbReference>
<keyword evidence="2" id="KW-1185">Reference proteome</keyword>
<accession>A0A0D8XJR8</accession>
<name>A0A0D8XJR8_DICVI</name>
<dbReference type="STRING" id="29172.A0A0D8XJR8"/>
<sequence>MSTKQPLVTEKCSCCPYGFHIDIDFVAYAEDVRKGGQNRTPTTTRKHGGDRALLSPLDNIFSNILDPCKCINDCTT</sequence>
<dbReference type="AlphaFoldDB" id="A0A0D8XJR8"/>
<proteinExistence type="predicted"/>
<protein>
    <submittedName>
        <fullName evidence="1">Uncharacterized protein</fullName>
    </submittedName>
</protein>
<gene>
    <name evidence="1" type="ORF">DICVIV_09159</name>
</gene>
<evidence type="ECO:0000313" key="1">
    <source>
        <dbReference type="EMBL" id="KJH44813.1"/>
    </source>
</evidence>
<dbReference type="Proteomes" id="UP000053766">
    <property type="component" value="Unassembled WGS sequence"/>
</dbReference>
<dbReference type="InterPro" id="IPR021939">
    <property type="entry name" value="KN_motif"/>
</dbReference>
<reference evidence="1 2" key="1">
    <citation type="submission" date="2013-11" db="EMBL/GenBank/DDBJ databases">
        <title>Draft genome of the bovine lungworm Dictyocaulus viviparus.</title>
        <authorList>
            <person name="Mitreva M."/>
        </authorList>
    </citation>
    <scope>NUCLEOTIDE SEQUENCE [LARGE SCALE GENOMIC DNA]</scope>
    <source>
        <strain evidence="1 2">HannoverDv2000</strain>
    </source>
</reference>
<organism evidence="1 2">
    <name type="scientific">Dictyocaulus viviparus</name>
    <name type="common">Bovine lungworm</name>
    <dbReference type="NCBI Taxonomy" id="29172"/>
    <lineage>
        <taxon>Eukaryota</taxon>
        <taxon>Metazoa</taxon>
        <taxon>Ecdysozoa</taxon>
        <taxon>Nematoda</taxon>
        <taxon>Chromadorea</taxon>
        <taxon>Rhabditida</taxon>
        <taxon>Rhabditina</taxon>
        <taxon>Rhabditomorpha</taxon>
        <taxon>Strongyloidea</taxon>
        <taxon>Metastrongylidae</taxon>
        <taxon>Dictyocaulus</taxon>
    </lineage>
</organism>